<dbReference type="OrthoDB" id="3509578at2759"/>
<evidence type="ECO:0000256" key="1">
    <source>
        <dbReference type="SAM" id="SignalP"/>
    </source>
</evidence>
<proteinExistence type="predicted"/>
<evidence type="ECO:0000313" key="3">
    <source>
        <dbReference type="Proteomes" id="UP000184330"/>
    </source>
</evidence>
<keyword evidence="3" id="KW-1185">Reference proteome</keyword>
<dbReference type="AlphaFoldDB" id="A0A1L7X862"/>
<keyword evidence="1" id="KW-0732">Signal</keyword>
<dbReference type="Proteomes" id="UP000184330">
    <property type="component" value="Unassembled WGS sequence"/>
</dbReference>
<accession>A0A1L7X862</accession>
<protein>
    <submittedName>
        <fullName evidence="2">Uncharacterized protein</fullName>
    </submittedName>
</protein>
<feature type="chain" id="PRO_5009875248" evidence="1">
    <location>
        <begin position="20"/>
        <end position="145"/>
    </location>
</feature>
<feature type="signal peptide" evidence="1">
    <location>
        <begin position="1"/>
        <end position="19"/>
    </location>
</feature>
<dbReference type="EMBL" id="FJOG01000017">
    <property type="protein sequence ID" value="CZR61202.1"/>
    <property type="molecule type" value="Genomic_DNA"/>
</dbReference>
<sequence>MRFTSVLTATLGLCGVAIAAPNPVPVAVAPLPDAGKPALPAPYPATKQAGNSAALAEFDILWWFLSFGLPTISFTAYGDWAKCYNLPGLFATETGSIIPKSGSAGCWVYPKTNCQGNYTIVGPKGDDIWDGPSGSFICDPPAAGK</sequence>
<evidence type="ECO:0000313" key="2">
    <source>
        <dbReference type="EMBL" id="CZR61202.1"/>
    </source>
</evidence>
<reference evidence="2 3" key="1">
    <citation type="submission" date="2016-03" db="EMBL/GenBank/DDBJ databases">
        <authorList>
            <person name="Ploux O."/>
        </authorList>
    </citation>
    <scope>NUCLEOTIDE SEQUENCE [LARGE SCALE GENOMIC DNA]</scope>
    <source>
        <strain evidence="2 3">UAMH 11012</strain>
    </source>
</reference>
<name>A0A1L7X862_9HELO</name>
<gene>
    <name evidence="2" type="ORF">PAC_11098</name>
</gene>
<organism evidence="2 3">
    <name type="scientific">Phialocephala subalpina</name>
    <dbReference type="NCBI Taxonomy" id="576137"/>
    <lineage>
        <taxon>Eukaryota</taxon>
        <taxon>Fungi</taxon>
        <taxon>Dikarya</taxon>
        <taxon>Ascomycota</taxon>
        <taxon>Pezizomycotina</taxon>
        <taxon>Leotiomycetes</taxon>
        <taxon>Helotiales</taxon>
        <taxon>Mollisiaceae</taxon>
        <taxon>Phialocephala</taxon>
        <taxon>Phialocephala fortinii species complex</taxon>
    </lineage>
</organism>